<dbReference type="AlphaFoldDB" id="A0A1I0S781"/>
<proteinExistence type="inferred from homology"/>
<comment type="similarity">
    <text evidence="8 9">Belongs to the TonB-dependent receptor family.</text>
</comment>
<dbReference type="InterPro" id="IPR008969">
    <property type="entry name" value="CarboxyPept-like_regulatory"/>
</dbReference>
<dbReference type="PROSITE" id="PS52016">
    <property type="entry name" value="TONB_DEPENDENT_REC_3"/>
    <property type="match status" value="1"/>
</dbReference>
<dbReference type="NCBIfam" id="TIGR04056">
    <property type="entry name" value="OMP_RagA_SusC"/>
    <property type="match status" value="1"/>
</dbReference>
<evidence type="ECO:0000259" key="11">
    <source>
        <dbReference type="Pfam" id="PF07715"/>
    </source>
</evidence>
<dbReference type="Pfam" id="PF07715">
    <property type="entry name" value="Plug"/>
    <property type="match status" value="1"/>
</dbReference>
<evidence type="ECO:0000256" key="2">
    <source>
        <dbReference type="ARBA" id="ARBA00022448"/>
    </source>
</evidence>
<dbReference type="SUPFAM" id="SSF56935">
    <property type="entry name" value="Porins"/>
    <property type="match status" value="1"/>
</dbReference>
<dbReference type="InterPro" id="IPR023997">
    <property type="entry name" value="TonB-dep_OMP_SusC/RagA_CS"/>
</dbReference>
<evidence type="ECO:0000256" key="7">
    <source>
        <dbReference type="ARBA" id="ARBA00023237"/>
    </source>
</evidence>
<dbReference type="Gene3D" id="2.170.130.10">
    <property type="entry name" value="TonB-dependent receptor, plug domain"/>
    <property type="match status" value="1"/>
</dbReference>
<evidence type="ECO:0000256" key="1">
    <source>
        <dbReference type="ARBA" id="ARBA00004571"/>
    </source>
</evidence>
<dbReference type="InterPro" id="IPR023996">
    <property type="entry name" value="TonB-dep_OMP_SusC/RagA"/>
</dbReference>
<dbReference type="InterPro" id="IPR037066">
    <property type="entry name" value="Plug_dom_sf"/>
</dbReference>
<dbReference type="Gene3D" id="2.60.40.1120">
    <property type="entry name" value="Carboxypeptidase-like, regulatory domain"/>
    <property type="match status" value="1"/>
</dbReference>
<dbReference type="STRING" id="29529.SAMN04488122_4358"/>
<dbReference type="InterPro" id="IPR012910">
    <property type="entry name" value="Plug_dom"/>
</dbReference>
<keyword evidence="2 8" id="KW-0813">Transport</keyword>
<evidence type="ECO:0000256" key="3">
    <source>
        <dbReference type="ARBA" id="ARBA00022452"/>
    </source>
</evidence>
<dbReference type="InterPro" id="IPR000531">
    <property type="entry name" value="Beta-barrel_TonB"/>
</dbReference>
<reference evidence="13" key="1">
    <citation type="submission" date="2016-10" db="EMBL/GenBank/DDBJ databases">
        <authorList>
            <person name="Varghese N."/>
            <person name="Submissions S."/>
        </authorList>
    </citation>
    <scope>NUCLEOTIDE SEQUENCE [LARGE SCALE GENOMIC DNA]</scope>
    <source>
        <strain evidence="13">DSM 3695</strain>
    </source>
</reference>
<dbReference type="GO" id="GO:0009279">
    <property type="term" value="C:cell outer membrane"/>
    <property type="evidence" value="ECO:0007669"/>
    <property type="project" value="UniProtKB-SubCell"/>
</dbReference>
<dbReference type="SUPFAM" id="SSF49464">
    <property type="entry name" value="Carboxypeptidase regulatory domain-like"/>
    <property type="match status" value="1"/>
</dbReference>
<dbReference type="OrthoDB" id="9768177at2"/>
<evidence type="ECO:0000256" key="8">
    <source>
        <dbReference type="PROSITE-ProRule" id="PRU01360"/>
    </source>
</evidence>
<feature type="domain" description="TonB-dependent receptor plug" evidence="11">
    <location>
        <begin position="219"/>
        <end position="332"/>
    </location>
</feature>
<dbReference type="RefSeq" id="WP_089897999.1">
    <property type="nucleotide sequence ID" value="NZ_FOJG01000002.1"/>
</dbReference>
<name>A0A1I0S781_9BACT</name>
<dbReference type="InterPro" id="IPR039426">
    <property type="entry name" value="TonB-dep_rcpt-like"/>
</dbReference>
<dbReference type="Gene3D" id="2.40.170.20">
    <property type="entry name" value="TonB-dependent receptor, beta-barrel domain"/>
    <property type="match status" value="1"/>
</dbReference>
<evidence type="ECO:0000256" key="5">
    <source>
        <dbReference type="ARBA" id="ARBA00023077"/>
    </source>
</evidence>
<evidence type="ECO:0000313" key="13">
    <source>
        <dbReference type="Proteomes" id="UP000199310"/>
    </source>
</evidence>
<dbReference type="Pfam" id="PF00593">
    <property type="entry name" value="TonB_dep_Rec_b-barrel"/>
    <property type="match status" value="1"/>
</dbReference>
<dbReference type="Proteomes" id="UP000199310">
    <property type="component" value="Unassembled WGS sequence"/>
</dbReference>
<dbReference type="InterPro" id="IPR036942">
    <property type="entry name" value="Beta-barrel_TonB_sf"/>
</dbReference>
<organism evidence="12 13">
    <name type="scientific">Chitinophaga arvensicola</name>
    <dbReference type="NCBI Taxonomy" id="29529"/>
    <lineage>
        <taxon>Bacteria</taxon>
        <taxon>Pseudomonadati</taxon>
        <taxon>Bacteroidota</taxon>
        <taxon>Chitinophagia</taxon>
        <taxon>Chitinophagales</taxon>
        <taxon>Chitinophagaceae</taxon>
        <taxon>Chitinophaga</taxon>
    </lineage>
</organism>
<evidence type="ECO:0000256" key="9">
    <source>
        <dbReference type="RuleBase" id="RU003357"/>
    </source>
</evidence>
<keyword evidence="7 8" id="KW-0998">Cell outer membrane</keyword>
<comment type="subcellular location">
    <subcellularLocation>
        <location evidence="1 8">Cell outer membrane</location>
        <topology evidence="1 8">Multi-pass membrane protein</topology>
    </subcellularLocation>
</comment>
<evidence type="ECO:0000259" key="10">
    <source>
        <dbReference type="Pfam" id="PF00593"/>
    </source>
</evidence>
<protein>
    <submittedName>
        <fullName evidence="12">TonB-linked outer membrane protein, SusC/RagA family</fullName>
    </submittedName>
</protein>
<evidence type="ECO:0000256" key="6">
    <source>
        <dbReference type="ARBA" id="ARBA00023136"/>
    </source>
</evidence>
<gene>
    <name evidence="12" type="ORF">SAMN04488122_4358</name>
</gene>
<feature type="domain" description="TonB-dependent receptor-like beta-barrel" evidence="10">
    <location>
        <begin position="551"/>
        <end position="1129"/>
    </location>
</feature>
<accession>A0A1I0S781</accession>
<keyword evidence="3 8" id="KW-1134">Transmembrane beta strand</keyword>
<dbReference type="NCBIfam" id="TIGR04057">
    <property type="entry name" value="SusC_RagA_signa"/>
    <property type="match status" value="1"/>
</dbReference>
<sequence length="1166" mass="129935">MNRHLLRNVIASLLCIGIIQQAFGFQKIAADNDKLVTLNFSNVPLGDILTEIQAQTGLVFFYSNNILNAAERKTIRVSKAPVNQVLHRLLDERRVSWNVNVNEKAIRIVPKNALGNVVLSSDSTLKPFIGRVTDSKGQPLPGATVKVKDYPLGTTSDVSGVFKIFNLPVHSVLQISFTGFEPQEVAVEGRSNLDIVLSAGLKDLNEVEVVSTGYQKLPKERATGSFAYVDNKLLNRSVSTDVLSRLDGVTSGLIFNKQANKIGGDPNNGGDPTISIRGRSTLFANTQPLVVLDNFPYEGDLQNINPNDIESVTILKDAAAASIWGVRAANGVIVLTSKKGKSNQKPKVSFNTNINVIDKPDIYAVPQMSSKESIELETFFFNKGKYNVFLNFAPYSVQSPAVDILDKRKKGLISDADAQAQLDQLSNIDYRSDYSKYFLRKAINQQYALSVSGGGENNQYYISGGFDKNLASQIPNDYNRFTLNARNTFQFLEKRLEFSSEILFTKSKTEGNSNNYVALNPYEKLVDASGKALPVVRDWRQASKDALSNKGLLDWNYYPFDERLNQNNQSDLSDYRINLGLNYKIYKNVVSFAINYQYQQGNVNQSTLNDENTYSTRLLINQFSQIDPTGIITYPIPLGGILTNTNTNYKSNTGRAQLNYSQIFSGKHAVNALGGFEVKDYNAFSITNQLYGYNSDNATSVPVDYFTIFPYSIGRGSDRIPNFYGQNGSSDRFVSYYANASYSYQYKYTFSASARRDESNLFGVKANQKGIPLYSLGLSWDISKEAFYHVSFLPYLRIRVTDGYNGNLSKNLSAYTTAKSMGYTNIYNSPQQTIINAPNPQLSWEKVHVINIGIDFASSASRISGSVELYSKKGLNLIGNSPIAAQTGVIQFTGNTADMLTRGLDFTLNSINTKGALLWTTNFLLSVVKDKITSYKLQTGVNDYYVTQNFSNPLVGRPYSSIFSYPSAGLDTTGDPQGYIDGKVTKDYNGILNSTDLSNLKYMGTGTPTVFGSLRNNFSYKGIDLSFNISYKLGYYFRRGSFTSSGSIFRQADYDKRWQKIGDENSTIVPALKWPIDNQKDQFYRGSEVLVEKGDHIRLQDIQAGYNFKFRHGQYSFTNLRIYGYVSNLGIIWRANRLGLDPDYTGNANYLVPNPRSYAVGINVNL</sequence>
<dbReference type="Pfam" id="PF13715">
    <property type="entry name" value="CarbopepD_reg_2"/>
    <property type="match status" value="1"/>
</dbReference>
<evidence type="ECO:0000313" key="12">
    <source>
        <dbReference type="EMBL" id="SEW51598.1"/>
    </source>
</evidence>
<evidence type="ECO:0000256" key="4">
    <source>
        <dbReference type="ARBA" id="ARBA00022692"/>
    </source>
</evidence>
<keyword evidence="13" id="KW-1185">Reference proteome</keyword>
<keyword evidence="4 8" id="KW-0812">Transmembrane</keyword>
<keyword evidence="5 9" id="KW-0798">TonB box</keyword>
<dbReference type="EMBL" id="FOJG01000002">
    <property type="protein sequence ID" value="SEW51598.1"/>
    <property type="molecule type" value="Genomic_DNA"/>
</dbReference>
<keyword evidence="6 8" id="KW-0472">Membrane</keyword>